<dbReference type="SUPFAM" id="SSF48256">
    <property type="entry name" value="Citrate synthase"/>
    <property type="match status" value="1"/>
</dbReference>
<organism evidence="2 3">
    <name type="scientific">Candidatus Desulfolinea nitratireducens</name>
    <dbReference type="NCBI Taxonomy" id="2841698"/>
    <lineage>
        <taxon>Bacteria</taxon>
        <taxon>Bacillati</taxon>
        <taxon>Chloroflexota</taxon>
        <taxon>Anaerolineae</taxon>
        <taxon>Anaerolineales</taxon>
        <taxon>Anaerolineales incertae sedis</taxon>
        <taxon>Candidatus Desulfolinea</taxon>
    </lineage>
</organism>
<comment type="caution">
    <text evidence="2">The sequence shown here is derived from an EMBL/GenBank/DDBJ whole genome shotgun (WGS) entry which is preliminary data.</text>
</comment>
<feature type="compositionally biased region" description="Basic and acidic residues" evidence="1">
    <location>
        <begin position="278"/>
        <end position="301"/>
    </location>
</feature>
<dbReference type="Proteomes" id="UP000614469">
    <property type="component" value="Unassembled WGS sequence"/>
</dbReference>
<dbReference type="InterPro" id="IPR036969">
    <property type="entry name" value="Citrate_synthase_sf"/>
</dbReference>
<protein>
    <submittedName>
        <fullName evidence="2">Uncharacterized protein</fullName>
    </submittedName>
</protein>
<dbReference type="EMBL" id="JACNJN010000213">
    <property type="protein sequence ID" value="MBC8336962.1"/>
    <property type="molecule type" value="Genomic_DNA"/>
</dbReference>
<name>A0A8J6NN21_9CHLR</name>
<accession>A0A8J6NN21</accession>
<evidence type="ECO:0000313" key="3">
    <source>
        <dbReference type="Proteomes" id="UP000614469"/>
    </source>
</evidence>
<feature type="region of interest" description="Disordered" evidence="1">
    <location>
        <begin position="278"/>
        <end position="302"/>
    </location>
</feature>
<reference evidence="2 3" key="1">
    <citation type="submission" date="2020-08" db="EMBL/GenBank/DDBJ databases">
        <title>Bridging the membrane lipid divide: bacteria of the FCB group superphylum have the potential to synthesize archaeal ether lipids.</title>
        <authorList>
            <person name="Villanueva L."/>
            <person name="Von Meijenfeldt F.A.B."/>
            <person name="Westbye A.B."/>
            <person name="Yadav S."/>
            <person name="Hopmans E.C."/>
            <person name="Dutilh B.E."/>
            <person name="Sinninghe Damste J.S."/>
        </authorList>
    </citation>
    <scope>NUCLEOTIDE SEQUENCE [LARGE SCALE GENOMIC DNA]</scope>
    <source>
        <strain evidence="2">NIOZ-UU36</strain>
    </source>
</reference>
<dbReference type="GO" id="GO:0046912">
    <property type="term" value="F:acyltransferase activity, acyl groups converted into alkyl on transfer"/>
    <property type="evidence" value="ECO:0007669"/>
    <property type="project" value="InterPro"/>
</dbReference>
<evidence type="ECO:0000313" key="2">
    <source>
        <dbReference type="EMBL" id="MBC8336962.1"/>
    </source>
</evidence>
<dbReference type="AlphaFoldDB" id="A0A8J6NN21"/>
<sequence>MGDLKKKKVIGNLDDPKLPYDYGTRPYGTVPKDTTRPGFQWLSEVAYKNKHRIVARGYDTTELMEAGYGLVDMQFIDFQSRIPLIEEEKMLNYVMILSLEDGLSLPAILSRTVARSKTFLTQACGASILAFGHAYGAYSAFGNMLNDALKEMEQEGYPVEEVALELAQAYLGEPALGVSNLMLKDPAAKRMFARAEKLGVSGKHIALTKEIVKAAQQISDSPVDLDMLGAIGATMMDLGFSPEATWAIIAITRSFGAGAHYIEEVEREEMTGLGQELTPKEFYDGPEDRPVPSLDDRDKNAKTAQTFDLDAWKQAFEERKKLHGSGFAIVEEVEDPSVKT</sequence>
<evidence type="ECO:0000256" key="1">
    <source>
        <dbReference type="SAM" id="MobiDB-lite"/>
    </source>
</evidence>
<proteinExistence type="predicted"/>
<gene>
    <name evidence="2" type="ORF">H8E29_17030</name>
</gene>